<dbReference type="Proteomes" id="UP000243201">
    <property type="component" value="Unassembled WGS sequence"/>
</dbReference>
<proteinExistence type="predicted"/>
<evidence type="ECO:0000313" key="1">
    <source>
        <dbReference type="EMBL" id="PMB90842.1"/>
    </source>
</evidence>
<gene>
    <name evidence="1" type="ORF">CJ240_03790</name>
</gene>
<organism evidence="1 2">
    <name type="scientific">Varibaculum cambriense</name>
    <dbReference type="NCBI Taxonomy" id="184870"/>
    <lineage>
        <taxon>Bacteria</taxon>
        <taxon>Bacillati</taxon>
        <taxon>Actinomycetota</taxon>
        <taxon>Actinomycetes</taxon>
        <taxon>Actinomycetales</taxon>
        <taxon>Actinomycetaceae</taxon>
        <taxon>Varibaculum</taxon>
    </lineage>
</organism>
<evidence type="ECO:0000313" key="2">
    <source>
        <dbReference type="Proteomes" id="UP000243201"/>
    </source>
</evidence>
<accession>A0ABX4URG3</accession>
<dbReference type="RefSeq" id="WP_102184088.1">
    <property type="nucleotide sequence ID" value="NZ_PNGC01000001.1"/>
</dbReference>
<name>A0ABX4URG3_9ACTO</name>
<comment type="caution">
    <text evidence="1">The sequence shown here is derived from an EMBL/GenBank/DDBJ whole genome shotgun (WGS) entry which is preliminary data.</text>
</comment>
<reference evidence="1 2" key="1">
    <citation type="submission" date="2017-09" db="EMBL/GenBank/DDBJ databases">
        <title>Bacterial strain isolated from the female urinary microbiota.</title>
        <authorList>
            <person name="Thomas-White K."/>
            <person name="Kumar N."/>
            <person name="Forster S."/>
            <person name="Putonti C."/>
            <person name="Lawley T."/>
            <person name="Wolfe A.J."/>
        </authorList>
    </citation>
    <scope>NUCLEOTIDE SEQUENCE [LARGE SCALE GENOMIC DNA]</scope>
    <source>
        <strain evidence="1 2">UMB0744</strain>
    </source>
</reference>
<dbReference type="EMBL" id="PNGC01000001">
    <property type="protein sequence ID" value="PMB90842.1"/>
    <property type="molecule type" value="Genomic_DNA"/>
</dbReference>
<sequence length="142" mass="15453">MMISTAIDSLDECANSLGNFVAALKAFSGSIQAVCDGFNQTRSAAASNGLILTAEEILEPIPPVGDPSPTESAEYNRKVMAYNAAWETAYQRRQSEQEAHETMDSACEDRLDWLADSIKSRFPPALGLELPLARRSAVQSER</sequence>
<keyword evidence="2" id="KW-1185">Reference proteome</keyword>
<protein>
    <submittedName>
        <fullName evidence="1">Uncharacterized protein</fullName>
    </submittedName>
</protein>